<accession>A0A286A222</accession>
<sequence length="147" mass="16005">MKINPDLHFVVPGDPVGKGRARAAKRGNFITLYTPEKTANYEGLIAHAAMVAMAGRGLFLGAVAVELDIRVKIPASWSLKRKAAAVRGEIAATKKPDIDNVEKAIFDGMNGVVWKDDVQAVEVKKRKRYADTPGVVVIVRELNLQVN</sequence>
<evidence type="ECO:0000313" key="1">
    <source>
        <dbReference type="EMBL" id="SOD15963.1"/>
    </source>
</evidence>
<dbReference type="Proteomes" id="UP000219335">
    <property type="component" value="Unassembled WGS sequence"/>
</dbReference>
<reference evidence="1 2" key="1">
    <citation type="submission" date="2017-09" db="EMBL/GenBank/DDBJ databases">
        <authorList>
            <person name="Ehlers B."/>
            <person name="Leendertz F.H."/>
        </authorList>
    </citation>
    <scope>NUCLEOTIDE SEQUENCE [LARGE SCALE GENOMIC DNA]</scope>
    <source>
        <strain evidence="1 2">Nm42</strain>
    </source>
</reference>
<proteinExistence type="predicted"/>
<dbReference type="AlphaFoldDB" id="A0A286A222"/>
<dbReference type="InterPro" id="IPR008822">
    <property type="entry name" value="Endonuclease_RusA-like"/>
</dbReference>
<dbReference type="GO" id="GO:0006281">
    <property type="term" value="P:DNA repair"/>
    <property type="evidence" value="ECO:0007669"/>
    <property type="project" value="InterPro"/>
</dbReference>
<name>A0A286A222_9PROT</name>
<dbReference type="GO" id="GO:0000287">
    <property type="term" value="F:magnesium ion binding"/>
    <property type="evidence" value="ECO:0007669"/>
    <property type="project" value="InterPro"/>
</dbReference>
<organism evidence="1 2">
    <name type="scientific">Nitrosomonas ureae</name>
    <dbReference type="NCBI Taxonomy" id="44577"/>
    <lineage>
        <taxon>Bacteria</taxon>
        <taxon>Pseudomonadati</taxon>
        <taxon>Pseudomonadota</taxon>
        <taxon>Betaproteobacteria</taxon>
        <taxon>Nitrosomonadales</taxon>
        <taxon>Nitrosomonadaceae</taxon>
        <taxon>Nitrosomonas</taxon>
    </lineage>
</organism>
<dbReference type="SUPFAM" id="SSF103084">
    <property type="entry name" value="Holliday junction resolvase RusA"/>
    <property type="match status" value="1"/>
</dbReference>
<gene>
    <name evidence="1" type="ORF">SAMN06297164_0165</name>
</gene>
<dbReference type="InterPro" id="IPR036614">
    <property type="entry name" value="RusA-like_sf"/>
</dbReference>
<dbReference type="Pfam" id="PF05866">
    <property type="entry name" value="RusA"/>
    <property type="match status" value="1"/>
</dbReference>
<protein>
    <submittedName>
        <fullName evidence="1">Holliday junction resolvase RusA (Prophage-encoded endonuclease)</fullName>
    </submittedName>
</protein>
<dbReference type="GO" id="GO:0006310">
    <property type="term" value="P:DNA recombination"/>
    <property type="evidence" value="ECO:0007669"/>
    <property type="project" value="InterPro"/>
</dbReference>
<keyword evidence="1" id="KW-0540">Nuclease</keyword>
<dbReference type="RefSeq" id="WP_255251798.1">
    <property type="nucleotide sequence ID" value="NZ_OCMU01000001.1"/>
</dbReference>
<evidence type="ECO:0000313" key="2">
    <source>
        <dbReference type="Proteomes" id="UP000219335"/>
    </source>
</evidence>
<keyword evidence="1" id="KW-0378">Hydrolase</keyword>
<dbReference type="GO" id="GO:0004519">
    <property type="term" value="F:endonuclease activity"/>
    <property type="evidence" value="ECO:0007669"/>
    <property type="project" value="UniProtKB-KW"/>
</dbReference>
<keyword evidence="1" id="KW-0255">Endonuclease</keyword>
<dbReference type="EMBL" id="OCMU01000001">
    <property type="protein sequence ID" value="SOD15963.1"/>
    <property type="molecule type" value="Genomic_DNA"/>
</dbReference>
<dbReference type="Gene3D" id="3.30.1330.70">
    <property type="entry name" value="Holliday junction resolvase RusA"/>
    <property type="match status" value="1"/>
</dbReference>